<evidence type="ECO:0008006" key="3">
    <source>
        <dbReference type="Google" id="ProtNLM"/>
    </source>
</evidence>
<keyword evidence="2" id="KW-1185">Reference proteome</keyword>
<reference evidence="1" key="1">
    <citation type="submission" date="2022-08" db="EMBL/GenBank/DDBJ databases">
        <title>Genome Sequence of the sulphate-reducing bacterium, Pseudodesulfovibrio portus JCM14722.</title>
        <authorList>
            <person name="Kondo R."/>
            <person name="Kataoka T."/>
        </authorList>
    </citation>
    <scope>NUCLEOTIDE SEQUENCE</scope>
    <source>
        <strain evidence="1">JCM 14722</strain>
    </source>
</reference>
<accession>A0ABM8AMB8</accession>
<organism evidence="1 2">
    <name type="scientific">Pseudodesulfovibrio portus</name>
    <dbReference type="NCBI Taxonomy" id="231439"/>
    <lineage>
        <taxon>Bacteria</taxon>
        <taxon>Pseudomonadati</taxon>
        <taxon>Thermodesulfobacteriota</taxon>
        <taxon>Desulfovibrionia</taxon>
        <taxon>Desulfovibrionales</taxon>
        <taxon>Desulfovibrionaceae</taxon>
    </lineage>
</organism>
<protein>
    <recommendedName>
        <fullName evidence="3">Lipoprotein</fullName>
    </recommendedName>
</protein>
<proteinExistence type="predicted"/>
<gene>
    <name evidence="1" type="ORF">JCM14722_00630</name>
</gene>
<dbReference type="RefSeq" id="WP_264982593.1">
    <property type="nucleotide sequence ID" value="NZ_AP026708.1"/>
</dbReference>
<evidence type="ECO:0000313" key="1">
    <source>
        <dbReference type="EMBL" id="BDQ32521.1"/>
    </source>
</evidence>
<name>A0ABM8AMB8_9BACT</name>
<evidence type="ECO:0000313" key="2">
    <source>
        <dbReference type="Proteomes" id="UP001061361"/>
    </source>
</evidence>
<sequence length="301" mass="33572">MRRLSLIAVLAAVCVVVIPALSLADKVEVYTVKEEDVSPMELRNQALAEGFARAVADETQTLLGGALDANRLEAVRLYFVDHSKTYIQGYNILSSEDVEDGLMMTLDVRVNRRTLRDGLTRLGFFETARTPQPAAVAWPEEIAEEDLVKLQALMVMSGLKQSAGVYPAFTLEYGPEETYKGALLLEGTEWTSAGKDMSVVWTNLWTRFFTRPQNDVAGPKRQLLTISGWFTPDGVLEFDRVLKGWDYAVQDSRLVEMDIQPTGVGATWDMNILDSKRLATLLNSFLPQRGLSFQLNRDSGQ</sequence>
<dbReference type="EMBL" id="AP026708">
    <property type="protein sequence ID" value="BDQ32521.1"/>
    <property type="molecule type" value="Genomic_DNA"/>
</dbReference>
<dbReference type="Proteomes" id="UP001061361">
    <property type="component" value="Chromosome"/>
</dbReference>